<dbReference type="eggNOG" id="ENOG5032P7F">
    <property type="taxonomic scope" value="Bacteria"/>
</dbReference>
<evidence type="ECO:0000313" key="2">
    <source>
        <dbReference type="Proteomes" id="UP000029998"/>
    </source>
</evidence>
<name>A0A0A0EN80_9GAMM</name>
<organism evidence="1 2">
    <name type="scientific">Lysobacter daejeonensis GH1-9</name>
    <dbReference type="NCBI Taxonomy" id="1385517"/>
    <lineage>
        <taxon>Bacteria</taxon>
        <taxon>Pseudomonadati</taxon>
        <taxon>Pseudomonadota</taxon>
        <taxon>Gammaproteobacteria</taxon>
        <taxon>Lysobacterales</taxon>
        <taxon>Lysobacteraceae</taxon>
        <taxon>Aerolutibacter</taxon>
    </lineage>
</organism>
<sequence length="130" mass="14325">MTLLLLVAFPVLAQECSATDAQAVESSVDSLDSWGSIHAAYQRYSYCDDGAIAEGFTDRVVHLLATQWASLSQVRRLIAHDPEFQDFVLRHINASALTSELDRVAHLARHQCPRSATLLCNQIAEAASER</sequence>
<keyword evidence="2" id="KW-1185">Reference proteome</keyword>
<proteinExistence type="predicted"/>
<dbReference type="EMBL" id="AVPU01000057">
    <property type="protein sequence ID" value="KGM51608.1"/>
    <property type="molecule type" value="Genomic_DNA"/>
</dbReference>
<evidence type="ECO:0000313" key="1">
    <source>
        <dbReference type="EMBL" id="KGM51608.1"/>
    </source>
</evidence>
<dbReference type="Proteomes" id="UP000029998">
    <property type="component" value="Unassembled WGS sequence"/>
</dbReference>
<gene>
    <name evidence="1" type="ORF">N800_13500</name>
</gene>
<protein>
    <submittedName>
        <fullName evidence="1">Uncharacterized protein</fullName>
    </submittedName>
</protein>
<dbReference type="AlphaFoldDB" id="A0A0A0EN80"/>
<reference evidence="1 2" key="1">
    <citation type="submission" date="2013-08" db="EMBL/GenBank/DDBJ databases">
        <title>Genome sequencing of Lysobacter.</title>
        <authorList>
            <person name="Zhang S."/>
            <person name="Wang G."/>
        </authorList>
    </citation>
    <scope>NUCLEOTIDE SEQUENCE [LARGE SCALE GENOMIC DNA]</scope>
    <source>
        <strain evidence="1 2">GH1-9</strain>
    </source>
</reference>
<accession>A0A0A0EN80</accession>
<comment type="caution">
    <text evidence="1">The sequence shown here is derived from an EMBL/GenBank/DDBJ whole genome shotgun (WGS) entry which is preliminary data.</text>
</comment>